<dbReference type="EMBL" id="CAJZ01000096">
    <property type="protein sequence ID" value="CCI83371.1"/>
    <property type="molecule type" value="Genomic_DNA"/>
</dbReference>
<feature type="compositionally biased region" description="Basic residues" evidence="1">
    <location>
        <begin position="32"/>
        <end position="62"/>
    </location>
</feature>
<reference evidence="3 4" key="1">
    <citation type="journal article" date="2012" name="J. Bacteriol.">
        <title>Draft Genome Sequence of Turicella otitidis ATCC 51513, Isolated from Middle Ear Fluid from a Child with Otitis Media.</title>
        <authorList>
            <person name="Brinkrolf K."/>
            <person name="Schneider J."/>
            <person name="Knecht M."/>
            <person name="Ruckert C."/>
            <person name="Tauch A."/>
        </authorList>
    </citation>
    <scope>NUCLEOTIDE SEQUENCE [LARGE SCALE GENOMIC DNA]</scope>
    <source>
        <strain evidence="3 4">ATCC 51513</strain>
    </source>
</reference>
<evidence type="ECO:0000256" key="1">
    <source>
        <dbReference type="SAM" id="MobiDB-lite"/>
    </source>
</evidence>
<evidence type="ECO:0000259" key="2">
    <source>
        <dbReference type="Pfam" id="PF18096"/>
    </source>
</evidence>
<sequence>MVPAPAHPRGLARGPRAPRAADVGAARPALALRHRRRRRRRGGALRHDRPHRPRGGRPALRRVLRDPADEEGPHRHMAYSLAEVGFLAEHSGEIDDAAEGLGLTPATGIADAQAMRRRFGEYGRAAMELAETRARHRERLPDGWLADAESAQQATHPAVARLRAGRLARALGQGAAVHDLTCSIGAEGPTATEAGLFYLGSDIDPARLAMAAHNIGPGRVVRADALETTSTADALVADPARRAGGRRIARPEDLSPPLPKLLAAHAGRELAVKCAPGIDYVDWVAGGNLASVVSLAGQVREATLYTAGLSFGERREAVVLDKEGRVARRLTDLDPDAPGEELAREAGSVIVEPDGAVIRAGLVRQAAVADGLGMLDPRVAFLTGEEIPPGQSGFRVLDAVPMRGLKVAVAKADASSLEILVRGVDVDPDKLRKKLKLKGHTPRALVIARVGDSAVCFVCDARERAPGPAE</sequence>
<evidence type="ECO:0000313" key="3">
    <source>
        <dbReference type="EMBL" id="CCI83371.1"/>
    </source>
</evidence>
<dbReference type="InterPro" id="IPR029063">
    <property type="entry name" value="SAM-dependent_MTases_sf"/>
</dbReference>
<accession>I7JVZ0</accession>
<evidence type="ECO:0000313" key="4">
    <source>
        <dbReference type="Proteomes" id="UP000011016"/>
    </source>
</evidence>
<dbReference type="Proteomes" id="UP000011016">
    <property type="component" value="Unassembled WGS sequence"/>
</dbReference>
<proteinExistence type="predicted"/>
<organism evidence="3 4">
    <name type="scientific">Corynebacterium otitidis ATCC 51513</name>
    <dbReference type="NCBI Taxonomy" id="883169"/>
    <lineage>
        <taxon>Bacteria</taxon>
        <taxon>Bacillati</taxon>
        <taxon>Actinomycetota</taxon>
        <taxon>Actinomycetes</taxon>
        <taxon>Mycobacteriales</taxon>
        <taxon>Corynebacteriaceae</taxon>
        <taxon>Corynebacterium</taxon>
    </lineage>
</organism>
<feature type="region of interest" description="Disordered" evidence="1">
    <location>
        <begin position="1"/>
        <end position="63"/>
    </location>
</feature>
<dbReference type="SUPFAM" id="SSF53335">
    <property type="entry name" value="S-adenosyl-L-methionine-dependent methyltransferases"/>
    <property type="match status" value="1"/>
</dbReference>
<dbReference type="AlphaFoldDB" id="I7JVZ0"/>
<feature type="compositionally biased region" description="Low complexity" evidence="1">
    <location>
        <begin position="1"/>
        <end position="31"/>
    </location>
</feature>
<gene>
    <name evidence="3" type="ORF">BN46_0635</name>
</gene>
<dbReference type="InterPro" id="IPR041497">
    <property type="entry name" value="Thump-like"/>
</dbReference>
<dbReference type="Pfam" id="PF18096">
    <property type="entry name" value="Thump_like"/>
    <property type="match status" value="1"/>
</dbReference>
<name>I7JVZ0_9CORY</name>
<feature type="domain" description="THUMP-like" evidence="2">
    <location>
        <begin position="393"/>
        <end position="460"/>
    </location>
</feature>
<comment type="caution">
    <text evidence="3">The sequence shown here is derived from an EMBL/GenBank/DDBJ whole genome shotgun (WGS) entry which is preliminary data.</text>
</comment>
<dbReference type="Gene3D" id="3.40.50.150">
    <property type="entry name" value="Vaccinia Virus protein VP39"/>
    <property type="match status" value="1"/>
</dbReference>
<protein>
    <recommendedName>
        <fullName evidence="2">THUMP-like domain-containing protein</fullName>
    </recommendedName>
</protein>